<gene>
    <name evidence="3" type="ORF">NCTC11343_01138</name>
</gene>
<dbReference type="InterPro" id="IPR039426">
    <property type="entry name" value="TonB-dep_rcpt-like"/>
</dbReference>
<dbReference type="InterPro" id="IPR008969">
    <property type="entry name" value="CarboxyPept-like_regulatory"/>
</dbReference>
<reference evidence="3 4" key="1">
    <citation type="submission" date="2018-06" db="EMBL/GenBank/DDBJ databases">
        <authorList>
            <consortium name="Pathogen Informatics"/>
            <person name="Doyle S."/>
        </authorList>
    </citation>
    <scope>NUCLEOTIDE SEQUENCE [LARGE SCALE GENOMIC DNA]</scope>
    <source>
        <strain evidence="3 4">NCTC11343</strain>
    </source>
</reference>
<dbReference type="NCBIfam" id="TIGR04056">
    <property type="entry name" value="OMP_RagA_SusC"/>
    <property type="match status" value="1"/>
</dbReference>
<dbReference type="PROSITE" id="PS52016">
    <property type="entry name" value="TONB_DEPENDENT_REC_3"/>
    <property type="match status" value="1"/>
</dbReference>
<dbReference type="Proteomes" id="UP000251241">
    <property type="component" value="Unassembled WGS sequence"/>
</dbReference>
<name>A0A2X2IZ51_SPHMU</name>
<feature type="domain" description="TonB-dependent receptor plug" evidence="2">
    <location>
        <begin position="129"/>
        <end position="236"/>
    </location>
</feature>
<sequence>MKRKVIPLFFTLSVCSTFNLWTELKAASSHFSFQQEGIIVEGTVLNSSTGKVLQGVTIVVKASGKSTKTDASGRYRIEIPYKDAVLTFSYIGFQPQQIVAAGRSALQVSLIEDVKALEDVVVVGYTTQKKRNVVGAVATITTKDLVQSPAANINNMLAGRLPGLVVNQYAGGEPGVDRSELFIRGKSTYGNQSPIVIVDGIERDMSYLAPDEIETVSILKDAAATAPYGIRGANGVIVVTTKRGQSADKATVDFKASYGLNTPAQLPMLLGSADYATLYNEALTNDAKLSGGNTNNLKLFSQDAIDKFRRAKGDNSDGLGYNWDYFDYIFRTAPQHEYNLSIRGGNDIAKYFVMGGYMGQDNNYDHVDLSKYNVSPKFQRYNFRSNIDVNITKNLWVKLNLGARITNRTSPGTSASRLMTLAMTQPPYLPITLEANSQPSTQGYLLNNPSGLLFGNQIYRFNVLGELTRSGYHTEKNTYLEGSFAAGWNMDFITKGLSVDGIFSYDAREQQWVRRELGTYSEGYRVYPNYATFQPTDGIDLFMNPQYYEGTYRNGNKYTVDQTVGNSFTQSSPFNRTFIQGKINYNRLFKDKHNVTGMLLFNRSSQSVYDAANSRASVDIRYQGMTGQFTYNYLEKYLAEFNFGYNGSENFIEGKRYGFFPAGALGWVVSKEKFMSNTKDWLSFLKLRASMGLVGNDKMPGDARFGYLAFFQGGDGYSFGEQNFNNGLSGLREGRLANENITWEKSRKTNVGLDMGFLKNKMNFSIDIFEDYRYDIITELGADDIGFPGVVGKGSPLINIGKVRNRGIDIEMSYSDMIGDNFRFSLKPNFTFSRNKLIYRQEVPRLYEYRQATGKRLYENFVYVFDHFVRDQAEADKLNQGNFQPWGTVGPGDVVYKDLNGDGKITDLGDRTVMGNPRSPEIQFGLPISLQYKGFDFSLLFQGALNSSILLKDAAVWDFPTFDQDKLGSVRPIHMGRWTPETAETATYPALHIGNSENNKNSNSSLFLYDAKYLRLKNIEIGYNLPKDLIKRIGLNQLRVYAQGMNLFTWSGLKDLSIDPEMGNASGYWYPILKVYNFGINLNF</sequence>
<proteinExistence type="inferred from homology"/>
<dbReference type="FunFam" id="2.170.130.10:FF:000003">
    <property type="entry name" value="SusC/RagA family TonB-linked outer membrane protein"/>
    <property type="match status" value="1"/>
</dbReference>
<keyword evidence="1" id="KW-0998">Cell outer membrane</keyword>
<keyword evidence="3" id="KW-0675">Receptor</keyword>
<keyword evidence="1" id="KW-0813">Transport</keyword>
<dbReference type="InterPro" id="IPR023996">
    <property type="entry name" value="TonB-dep_OMP_SusC/RagA"/>
</dbReference>
<dbReference type="NCBIfam" id="TIGR04057">
    <property type="entry name" value="SusC_RagA_signa"/>
    <property type="match status" value="1"/>
</dbReference>
<accession>A0A2X2IZ51</accession>
<dbReference type="InterPro" id="IPR012910">
    <property type="entry name" value="Plug_dom"/>
</dbReference>
<dbReference type="InterPro" id="IPR023997">
    <property type="entry name" value="TonB-dep_OMP_SusC/RagA_CS"/>
</dbReference>
<organism evidence="3 4">
    <name type="scientific">Sphingobacterium multivorum</name>
    <dbReference type="NCBI Taxonomy" id="28454"/>
    <lineage>
        <taxon>Bacteria</taxon>
        <taxon>Pseudomonadati</taxon>
        <taxon>Bacteroidota</taxon>
        <taxon>Sphingobacteriia</taxon>
        <taxon>Sphingobacteriales</taxon>
        <taxon>Sphingobacteriaceae</taxon>
        <taxon>Sphingobacterium</taxon>
    </lineage>
</organism>
<dbReference type="Pfam" id="PF13715">
    <property type="entry name" value="CarbopepD_reg_2"/>
    <property type="match status" value="1"/>
</dbReference>
<evidence type="ECO:0000256" key="1">
    <source>
        <dbReference type="PROSITE-ProRule" id="PRU01360"/>
    </source>
</evidence>
<dbReference type="GO" id="GO:0009279">
    <property type="term" value="C:cell outer membrane"/>
    <property type="evidence" value="ECO:0007669"/>
    <property type="project" value="UniProtKB-SubCell"/>
</dbReference>
<dbReference type="Gene3D" id="2.170.130.10">
    <property type="entry name" value="TonB-dependent receptor, plug domain"/>
    <property type="match status" value="1"/>
</dbReference>
<dbReference type="SUPFAM" id="SSF56935">
    <property type="entry name" value="Porins"/>
    <property type="match status" value="1"/>
</dbReference>
<dbReference type="Gene3D" id="2.60.40.1120">
    <property type="entry name" value="Carboxypeptidase-like, regulatory domain"/>
    <property type="match status" value="1"/>
</dbReference>
<keyword evidence="1" id="KW-0812">Transmembrane</keyword>
<dbReference type="SUPFAM" id="SSF49464">
    <property type="entry name" value="Carboxypeptidase regulatory domain-like"/>
    <property type="match status" value="1"/>
</dbReference>
<evidence type="ECO:0000313" key="3">
    <source>
        <dbReference type="EMBL" id="SPZ84596.1"/>
    </source>
</evidence>
<evidence type="ECO:0000313" key="4">
    <source>
        <dbReference type="Proteomes" id="UP000251241"/>
    </source>
</evidence>
<dbReference type="AlphaFoldDB" id="A0A2X2IZ51"/>
<dbReference type="EMBL" id="UAUU01000002">
    <property type="protein sequence ID" value="SPZ84596.1"/>
    <property type="molecule type" value="Genomic_DNA"/>
</dbReference>
<keyword evidence="1" id="KW-1134">Transmembrane beta strand</keyword>
<evidence type="ECO:0000259" key="2">
    <source>
        <dbReference type="Pfam" id="PF07715"/>
    </source>
</evidence>
<keyword evidence="1" id="KW-0472">Membrane</keyword>
<dbReference type="GeneID" id="97183518"/>
<protein>
    <submittedName>
        <fullName evidence="3">Outer membrane cobalamin receptor protein</fullName>
    </submittedName>
</protein>
<dbReference type="Pfam" id="PF07715">
    <property type="entry name" value="Plug"/>
    <property type="match status" value="1"/>
</dbReference>
<comment type="similarity">
    <text evidence="1">Belongs to the TonB-dependent receptor family.</text>
</comment>
<comment type="subcellular location">
    <subcellularLocation>
        <location evidence="1">Cell outer membrane</location>
        <topology evidence="1">Multi-pass membrane protein</topology>
    </subcellularLocation>
</comment>
<dbReference type="RefSeq" id="WP_112373999.1">
    <property type="nucleotide sequence ID" value="NZ_CP069793.1"/>
</dbReference>
<dbReference type="InterPro" id="IPR037066">
    <property type="entry name" value="Plug_dom_sf"/>
</dbReference>